<dbReference type="GO" id="GO:0003677">
    <property type="term" value="F:DNA binding"/>
    <property type="evidence" value="ECO:0007669"/>
    <property type="project" value="UniProtKB-KW"/>
</dbReference>
<evidence type="ECO:0000313" key="2">
    <source>
        <dbReference type="EMBL" id="SMC19576.1"/>
    </source>
</evidence>
<name>A0A1W1X6L2_9NEIS</name>
<dbReference type="Pfam" id="PF12802">
    <property type="entry name" value="MarR_2"/>
    <property type="match status" value="1"/>
</dbReference>
<gene>
    <name evidence="2" type="ORF">SAMN02745857_00740</name>
</gene>
<dbReference type="STRING" id="1121001.SAMN02745857_00740"/>
<dbReference type="OrthoDB" id="5511415at2"/>
<protein>
    <submittedName>
        <fullName evidence="2">DNA-binding transcriptional regulator, MarR family</fullName>
    </submittedName>
</protein>
<dbReference type="Proteomes" id="UP000192761">
    <property type="component" value="Unassembled WGS sequence"/>
</dbReference>
<sequence length="161" mass="16946">MQNTNPARTPAADALSWLMVQIFQLNGALTAAGDALAKPAGQSTARWQVLACVERAPMPVAQIARTLGLARQSVQRVADLLADEQLCRYADNPQHQRAKLLVLEAAGSSALAAIQAAQRSWANALGEQLAATGTDAEHIKAASAVLGQLLALLKQEGKDDD</sequence>
<reference evidence="2 3" key="1">
    <citation type="submission" date="2017-04" db="EMBL/GenBank/DDBJ databases">
        <authorList>
            <person name="Afonso C.L."/>
            <person name="Miller P.J."/>
            <person name="Scott M.A."/>
            <person name="Spackman E."/>
            <person name="Goraichik I."/>
            <person name="Dimitrov K.M."/>
            <person name="Suarez D.L."/>
            <person name="Swayne D.E."/>
        </authorList>
    </citation>
    <scope>NUCLEOTIDE SEQUENCE [LARGE SCALE GENOMIC DNA]</scope>
    <source>
        <strain evidence="2 3">DSM 23236</strain>
    </source>
</reference>
<dbReference type="EMBL" id="FWXD01000003">
    <property type="protein sequence ID" value="SMC19576.1"/>
    <property type="molecule type" value="Genomic_DNA"/>
</dbReference>
<accession>A0A1W1X6L2</accession>
<dbReference type="InterPro" id="IPR036390">
    <property type="entry name" value="WH_DNA-bd_sf"/>
</dbReference>
<dbReference type="AlphaFoldDB" id="A0A1W1X6L2"/>
<dbReference type="GO" id="GO:0003700">
    <property type="term" value="F:DNA-binding transcription factor activity"/>
    <property type="evidence" value="ECO:0007669"/>
    <property type="project" value="InterPro"/>
</dbReference>
<keyword evidence="3" id="KW-1185">Reference proteome</keyword>
<dbReference type="Gene3D" id="1.10.10.10">
    <property type="entry name" value="Winged helix-like DNA-binding domain superfamily/Winged helix DNA-binding domain"/>
    <property type="match status" value="1"/>
</dbReference>
<proteinExistence type="predicted"/>
<dbReference type="SMART" id="SM00347">
    <property type="entry name" value="HTH_MARR"/>
    <property type="match status" value="1"/>
</dbReference>
<evidence type="ECO:0000259" key="1">
    <source>
        <dbReference type="SMART" id="SM00347"/>
    </source>
</evidence>
<feature type="domain" description="HTH marR-type" evidence="1">
    <location>
        <begin position="35"/>
        <end position="138"/>
    </location>
</feature>
<organism evidence="2 3">
    <name type="scientific">Andreprevotia lacus DSM 23236</name>
    <dbReference type="NCBI Taxonomy" id="1121001"/>
    <lineage>
        <taxon>Bacteria</taxon>
        <taxon>Pseudomonadati</taxon>
        <taxon>Pseudomonadota</taxon>
        <taxon>Betaproteobacteria</taxon>
        <taxon>Neisseriales</taxon>
        <taxon>Chitinibacteraceae</taxon>
        <taxon>Andreprevotia</taxon>
    </lineage>
</organism>
<dbReference type="InterPro" id="IPR000835">
    <property type="entry name" value="HTH_MarR-typ"/>
</dbReference>
<keyword evidence="2" id="KW-0238">DNA-binding</keyword>
<dbReference type="RefSeq" id="WP_084089192.1">
    <property type="nucleotide sequence ID" value="NZ_FWXD01000003.1"/>
</dbReference>
<dbReference type="InterPro" id="IPR036388">
    <property type="entry name" value="WH-like_DNA-bd_sf"/>
</dbReference>
<dbReference type="SUPFAM" id="SSF46785">
    <property type="entry name" value="Winged helix' DNA-binding domain"/>
    <property type="match status" value="1"/>
</dbReference>
<evidence type="ECO:0000313" key="3">
    <source>
        <dbReference type="Proteomes" id="UP000192761"/>
    </source>
</evidence>